<keyword evidence="11 14" id="KW-0573">Peptidoglycan synthesis</keyword>
<dbReference type="GO" id="GO:0071555">
    <property type="term" value="P:cell wall organization"/>
    <property type="evidence" value="ECO:0007669"/>
    <property type="project" value="UniProtKB-KW"/>
</dbReference>
<gene>
    <name evidence="14" type="primary">ddl</name>
    <name evidence="19" type="ORF">CV103_06690</name>
</gene>
<dbReference type="InterPro" id="IPR005905">
    <property type="entry name" value="D_ala_D_ala"/>
</dbReference>
<keyword evidence="6 14" id="KW-0963">Cytoplasm</keyword>
<evidence type="ECO:0000256" key="17">
    <source>
        <dbReference type="PROSITE-ProRule" id="PRU00409"/>
    </source>
</evidence>
<evidence type="ECO:0000256" key="8">
    <source>
        <dbReference type="ARBA" id="ARBA00022741"/>
    </source>
</evidence>
<evidence type="ECO:0000256" key="12">
    <source>
        <dbReference type="ARBA" id="ARBA00023316"/>
    </source>
</evidence>
<dbReference type="AlphaFoldDB" id="A0A2T4I534"/>
<comment type="catalytic activity">
    <reaction evidence="13 14">
        <text>2 D-alanine + ATP = D-alanyl-D-alanine + ADP + phosphate + H(+)</text>
        <dbReference type="Rhea" id="RHEA:11224"/>
        <dbReference type="ChEBI" id="CHEBI:15378"/>
        <dbReference type="ChEBI" id="CHEBI:30616"/>
        <dbReference type="ChEBI" id="CHEBI:43474"/>
        <dbReference type="ChEBI" id="CHEBI:57416"/>
        <dbReference type="ChEBI" id="CHEBI:57822"/>
        <dbReference type="ChEBI" id="CHEBI:456216"/>
        <dbReference type="EC" id="6.3.2.4"/>
    </reaction>
</comment>
<dbReference type="GO" id="GO:0005524">
    <property type="term" value="F:ATP binding"/>
    <property type="evidence" value="ECO:0007669"/>
    <property type="project" value="UniProtKB-UniRule"/>
</dbReference>
<dbReference type="PROSITE" id="PS00843">
    <property type="entry name" value="DALA_DALA_LIGASE_1"/>
    <property type="match status" value="1"/>
</dbReference>
<dbReference type="EC" id="6.3.2.4" evidence="5 14"/>
<evidence type="ECO:0000256" key="7">
    <source>
        <dbReference type="ARBA" id="ARBA00022598"/>
    </source>
</evidence>
<evidence type="ECO:0000256" key="1">
    <source>
        <dbReference type="ARBA" id="ARBA00001936"/>
    </source>
</evidence>
<dbReference type="PROSITE" id="PS50975">
    <property type="entry name" value="ATP_GRASP"/>
    <property type="match status" value="1"/>
</dbReference>
<feature type="binding site" evidence="16">
    <location>
        <position position="255"/>
    </location>
    <ligand>
        <name>Mg(2+)</name>
        <dbReference type="ChEBI" id="CHEBI:18420"/>
        <label>1</label>
    </ligand>
</feature>
<evidence type="ECO:0000256" key="9">
    <source>
        <dbReference type="ARBA" id="ARBA00022840"/>
    </source>
</evidence>
<feature type="binding site" evidence="16">
    <location>
        <position position="271"/>
    </location>
    <ligand>
        <name>Mg(2+)</name>
        <dbReference type="ChEBI" id="CHEBI:18420"/>
        <label>1</label>
    </ligand>
</feature>
<accession>A0A2T4I534</accession>
<feature type="binding site" evidence="16">
    <location>
        <position position="271"/>
    </location>
    <ligand>
        <name>Mg(2+)</name>
        <dbReference type="ChEBI" id="CHEBI:18420"/>
        <label>2</label>
    </ligand>
</feature>
<dbReference type="InterPro" id="IPR011127">
    <property type="entry name" value="Dala_Dala_lig_N"/>
</dbReference>
<dbReference type="InterPro" id="IPR000291">
    <property type="entry name" value="D-Ala_lig_Van_CS"/>
</dbReference>
<evidence type="ECO:0000256" key="4">
    <source>
        <dbReference type="ARBA" id="ARBA00010871"/>
    </source>
</evidence>
<name>A0A2T4I534_9SPHN</name>
<comment type="similarity">
    <text evidence="4 14">Belongs to the D-alanine--D-alanine ligase family.</text>
</comment>
<keyword evidence="7 14" id="KW-0436">Ligase</keyword>
<keyword evidence="16" id="KW-0464">Manganese</keyword>
<dbReference type="GO" id="GO:0005737">
    <property type="term" value="C:cytoplasm"/>
    <property type="evidence" value="ECO:0007669"/>
    <property type="project" value="UniProtKB-SubCell"/>
</dbReference>
<dbReference type="EMBL" id="PHHF01000027">
    <property type="protein sequence ID" value="PTD24986.1"/>
    <property type="molecule type" value="Genomic_DNA"/>
</dbReference>
<comment type="cofactor">
    <cofactor evidence="16">
        <name>Mg(2+)</name>
        <dbReference type="ChEBI" id="CHEBI:18420"/>
    </cofactor>
    <cofactor evidence="16">
        <name>Mn(2+)</name>
        <dbReference type="ChEBI" id="CHEBI:29035"/>
    </cofactor>
    <text evidence="16">Binds 2 magnesium or manganese ions per subunit.</text>
</comment>
<dbReference type="NCBIfam" id="NF002378">
    <property type="entry name" value="PRK01372.1"/>
    <property type="match status" value="1"/>
</dbReference>
<dbReference type="GO" id="GO:0008360">
    <property type="term" value="P:regulation of cell shape"/>
    <property type="evidence" value="ECO:0007669"/>
    <property type="project" value="UniProtKB-KW"/>
</dbReference>
<dbReference type="GO" id="GO:0009252">
    <property type="term" value="P:peptidoglycan biosynthetic process"/>
    <property type="evidence" value="ECO:0007669"/>
    <property type="project" value="UniProtKB-UniRule"/>
</dbReference>
<evidence type="ECO:0000256" key="11">
    <source>
        <dbReference type="ARBA" id="ARBA00022984"/>
    </source>
</evidence>
<dbReference type="Pfam" id="PF01820">
    <property type="entry name" value="Dala_Dala_lig_N"/>
    <property type="match status" value="1"/>
</dbReference>
<dbReference type="Gene3D" id="3.30.1490.20">
    <property type="entry name" value="ATP-grasp fold, A domain"/>
    <property type="match status" value="1"/>
</dbReference>
<sequence>MSVKPLHVAVLMGGWSAEREVSLTSGAGVADALESLGHRVTRIDMDRDVALRLHAAKPDVVFNALHGTPGEDGTVQGLLDIMGLKYTHSGLATSVIAIDKQLTKNELVPHGIRMPEGVIVSSESLYAGDPLPRPYVLKPVNEGSSVGVAIVMAEGNYGNPIAPGSEGPWRHFDHLLAEPFIKGRELTVAVLGDEALAVTELRPRNGFYDYDAKYTDGLTEHVCPADIPADIAEAAMDMALRAHKLLGCKGTSRSDFRWDDERGEAGLYLLEVNTQPGMTPLSLVPEQARHIGMSYADLVQRIVEEAL</sequence>
<evidence type="ECO:0000256" key="6">
    <source>
        <dbReference type="ARBA" id="ARBA00022490"/>
    </source>
</evidence>
<dbReference type="InterPro" id="IPR016185">
    <property type="entry name" value="PreATP-grasp_dom_sf"/>
</dbReference>
<evidence type="ECO:0000256" key="5">
    <source>
        <dbReference type="ARBA" id="ARBA00012216"/>
    </source>
</evidence>
<comment type="cofactor">
    <cofactor evidence="1">
        <name>Mn(2+)</name>
        <dbReference type="ChEBI" id="CHEBI:29035"/>
    </cofactor>
</comment>
<dbReference type="InterPro" id="IPR011095">
    <property type="entry name" value="Dala_Dala_lig_C"/>
</dbReference>
<protein>
    <recommendedName>
        <fullName evidence="5 14">D-alanine--D-alanine ligase</fullName>
        <ecNumber evidence="5 14">6.3.2.4</ecNumber>
    </recommendedName>
    <alternativeName>
        <fullName evidence="14">D-Ala-D-Ala ligase</fullName>
    </alternativeName>
    <alternativeName>
        <fullName evidence="14">D-alanylalanine synthetase</fullName>
    </alternativeName>
</protein>
<keyword evidence="20" id="KW-1185">Reference proteome</keyword>
<dbReference type="PANTHER" id="PTHR23132">
    <property type="entry name" value="D-ALANINE--D-ALANINE LIGASE"/>
    <property type="match status" value="1"/>
</dbReference>
<keyword evidence="9 17" id="KW-0067">ATP-binding</keyword>
<comment type="subcellular location">
    <subcellularLocation>
        <location evidence="3 14">Cytoplasm</location>
    </subcellularLocation>
</comment>
<keyword evidence="8 17" id="KW-0547">Nucleotide-binding</keyword>
<feature type="active site" evidence="15">
    <location>
        <position position="282"/>
    </location>
</feature>
<dbReference type="UniPathway" id="UPA00219"/>
<dbReference type="SUPFAM" id="SSF56059">
    <property type="entry name" value="Glutathione synthetase ATP-binding domain-like"/>
    <property type="match status" value="1"/>
</dbReference>
<evidence type="ECO:0000256" key="10">
    <source>
        <dbReference type="ARBA" id="ARBA00022960"/>
    </source>
</evidence>
<comment type="pathway">
    <text evidence="14">Cell wall biogenesis; peptidoglycan biosynthesis.</text>
</comment>
<evidence type="ECO:0000259" key="18">
    <source>
        <dbReference type="PROSITE" id="PS50975"/>
    </source>
</evidence>
<feature type="active site" evidence="15">
    <location>
        <position position="144"/>
    </location>
</feature>
<dbReference type="HAMAP" id="MF_00047">
    <property type="entry name" value="Dala_Dala_lig"/>
    <property type="match status" value="1"/>
</dbReference>
<keyword evidence="16" id="KW-0479">Metal-binding</keyword>
<evidence type="ECO:0000256" key="16">
    <source>
        <dbReference type="PIRSR" id="PIRSR039102-3"/>
    </source>
</evidence>
<dbReference type="PANTHER" id="PTHR23132:SF23">
    <property type="entry name" value="D-ALANINE--D-ALANINE LIGASE B"/>
    <property type="match status" value="1"/>
</dbReference>
<proteinExistence type="inferred from homology"/>
<dbReference type="RefSeq" id="WP_015457848.1">
    <property type="nucleotide sequence ID" value="NZ_PHHF01000027.1"/>
</dbReference>
<evidence type="ECO:0000256" key="3">
    <source>
        <dbReference type="ARBA" id="ARBA00004496"/>
    </source>
</evidence>
<evidence type="ECO:0000313" key="19">
    <source>
        <dbReference type="EMBL" id="PTD24986.1"/>
    </source>
</evidence>
<keyword evidence="10 14" id="KW-0133">Cell shape</keyword>
<dbReference type="SUPFAM" id="SSF52440">
    <property type="entry name" value="PreATP-grasp domain"/>
    <property type="match status" value="1"/>
</dbReference>
<dbReference type="InterPro" id="IPR011761">
    <property type="entry name" value="ATP-grasp"/>
</dbReference>
<evidence type="ECO:0000256" key="15">
    <source>
        <dbReference type="PIRSR" id="PIRSR039102-1"/>
    </source>
</evidence>
<dbReference type="NCBIfam" id="TIGR01205">
    <property type="entry name" value="D_ala_D_alaTIGR"/>
    <property type="match status" value="1"/>
</dbReference>
<keyword evidence="12 14" id="KW-0961">Cell wall biogenesis/degradation</keyword>
<feature type="binding site" evidence="16">
    <location>
        <position position="273"/>
    </location>
    <ligand>
        <name>Mg(2+)</name>
        <dbReference type="ChEBI" id="CHEBI:18420"/>
        <label>2</label>
    </ligand>
</feature>
<reference evidence="19 20" key="1">
    <citation type="submission" date="2017-11" db="EMBL/GenBank/DDBJ databases">
        <title>Sphingomonas oleivorans sp. nov., isolated from oil-contaminated soil.</title>
        <authorList>
            <person name="Wang L."/>
            <person name="Chen L."/>
        </authorList>
    </citation>
    <scope>NUCLEOTIDE SEQUENCE [LARGE SCALE GENOMIC DNA]</scope>
    <source>
        <strain evidence="19 20">K101</strain>
    </source>
</reference>
<evidence type="ECO:0000256" key="13">
    <source>
        <dbReference type="ARBA" id="ARBA00047614"/>
    </source>
</evidence>
<dbReference type="Pfam" id="PF07478">
    <property type="entry name" value="Dala_Dala_lig_C"/>
    <property type="match status" value="1"/>
</dbReference>
<organism evidence="19 20">
    <name type="scientific">Edaphosphingomonas fennica</name>
    <dbReference type="NCBI Taxonomy" id="114404"/>
    <lineage>
        <taxon>Bacteria</taxon>
        <taxon>Pseudomonadati</taxon>
        <taxon>Pseudomonadota</taxon>
        <taxon>Alphaproteobacteria</taxon>
        <taxon>Sphingomonadales</taxon>
        <taxon>Rhizorhabdaceae</taxon>
        <taxon>Edaphosphingomonas</taxon>
    </lineage>
</organism>
<dbReference type="GO" id="GO:0008716">
    <property type="term" value="F:D-alanine-D-alanine ligase activity"/>
    <property type="evidence" value="ECO:0007669"/>
    <property type="project" value="UniProtKB-UniRule"/>
</dbReference>
<dbReference type="Gene3D" id="3.40.50.20">
    <property type="match status" value="1"/>
</dbReference>
<keyword evidence="16" id="KW-0460">Magnesium</keyword>
<evidence type="ECO:0000256" key="14">
    <source>
        <dbReference type="HAMAP-Rule" id="MF_00047"/>
    </source>
</evidence>
<evidence type="ECO:0000313" key="20">
    <source>
        <dbReference type="Proteomes" id="UP000241206"/>
    </source>
</evidence>
<dbReference type="PROSITE" id="PS00844">
    <property type="entry name" value="DALA_DALA_LIGASE_2"/>
    <property type="match status" value="1"/>
</dbReference>
<feature type="domain" description="ATP-grasp" evidence="18">
    <location>
        <begin position="104"/>
        <end position="304"/>
    </location>
</feature>
<dbReference type="PIRSF" id="PIRSF039102">
    <property type="entry name" value="Ddl/VanB"/>
    <property type="match status" value="1"/>
</dbReference>
<dbReference type="Gene3D" id="3.30.470.20">
    <property type="entry name" value="ATP-grasp fold, B domain"/>
    <property type="match status" value="1"/>
</dbReference>
<feature type="active site" evidence="15">
    <location>
        <position position="18"/>
    </location>
</feature>
<dbReference type="InterPro" id="IPR013815">
    <property type="entry name" value="ATP_grasp_subdomain_1"/>
</dbReference>
<dbReference type="Proteomes" id="UP000241206">
    <property type="component" value="Unassembled WGS sequence"/>
</dbReference>
<evidence type="ECO:0000256" key="2">
    <source>
        <dbReference type="ARBA" id="ARBA00003921"/>
    </source>
</evidence>
<comment type="function">
    <text evidence="2 14">Cell wall formation.</text>
</comment>
<comment type="caution">
    <text evidence="19">The sequence shown here is derived from an EMBL/GenBank/DDBJ whole genome shotgun (WGS) entry which is preliminary data.</text>
</comment>
<dbReference type="GO" id="GO:0046872">
    <property type="term" value="F:metal ion binding"/>
    <property type="evidence" value="ECO:0007669"/>
    <property type="project" value="UniProtKB-KW"/>
</dbReference>